<evidence type="ECO:0000256" key="10">
    <source>
        <dbReference type="SAM" id="MobiDB-lite"/>
    </source>
</evidence>
<evidence type="ECO:0000256" key="7">
    <source>
        <dbReference type="ARBA" id="ARBA00047899"/>
    </source>
</evidence>
<keyword evidence="6 9" id="KW-0067">ATP-binding</keyword>
<name>L1IKX8_GUITC</name>
<evidence type="ECO:0000256" key="6">
    <source>
        <dbReference type="ARBA" id="ARBA00022840"/>
    </source>
</evidence>
<evidence type="ECO:0000256" key="1">
    <source>
        <dbReference type="ARBA" id="ARBA00012513"/>
    </source>
</evidence>
<reference evidence="14" key="2">
    <citation type="submission" date="2012-11" db="EMBL/GenBank/DDBJ databases">
        <authorList>
            <person name="Kuo A."/>
            <person name="Curtis B.A."/>
            <person name="Tanifuji G."/>
            <person name="Burki F."/>
            <person name="Gruber A."/>
            <person name="Irimia M."/>
            <person name="Maruyama S."/>
            <person name="Arias M.C."/>
            <person name="Ball S.G."/>
            <person name="Gile G.H."/>
            <person name="Hirakawa Y."/>
            <person name="Hopkins J.F."/>
            <person name="Rensing S.A."/>
            <person name="Schmutz J."/>
            <person name="Symeonidi A."/>
            <person name="Elias M."/>
            <person name="Eveleigh R.J."/>
            <person name="Herman E.K."/>
            <person name="Klute M.J."/>
            <person name="Nakayama T."/>
            <person name="Obornik M."/>
            <person name="Reyes-Prieto A."/>
            <person name="Armbrust E.V."/>
            <person name="Aves S.J."/>
            <person name="Beiko R.G."/>
            <person name="Coutinho P."/>
            <person name="Dacks J.B."/>
            <person name="Durnford D.G."/>
            <person name="Fast N.M."/>
            <person name="Green B.R."/>
            <person name="Grisdale C."/>
            <person name="Hempe F."/>
            <person name="Henrissat B."/>
            <person name="Hoppner M.P."/>
            <person name="Ishida K.-I."/>
            <person name="Kim E."/>
            <person name="Koreny L."/>
            <person name="Kroth P.G."/>
            <person name="Liu Y."/>
            <person name="Malik S.-B."/>
            <person name="Maier U.G."/>
            <person name="McRose D."/>
            <person name="Mock T."/>
            <person name="Neilson J.A."/>
            <person name="Onodera N.T."/>
            <person name="Poole A.M."/>
            <person name="Pritham E.J."/>
            <person name="Richards T.A."/>
            <person name="Rocap G."/>
            <person name="Roy S.W."/>
            <person name="Sarai C."/>
            <person name="Schaack S."/>
            <person name="Shirato S."/>
            <person name="Slamovits C.H."/>
            <person name="Spencer D.F."/>
            <person name="Suzuki S."/>
            <person name="Worden A.Z."/>
            <person name="Zauner S."/>
            <person name="Barry K."/>
            <person name="Bell C."/>
            <person name="Bharti A.K."/>
            <person name="Crow J.A."/>
            <person name="Grimwood J."/>
            <person name="Kramer R."/>
            <person name="Lindquist E."/>
            <person name="Lucas S."/>
            <person name="Salamov A."/>
            <person name="McFadden G.I."/>
            <person name="Lane C.E."/>
            <person name="Keeling P.J."/>
            <person name="Gray M.W."/>
            <person name="Grigoriev I.V."/>
            <person name="Archibald J.M."/>
        </authorList>
    </citation>
    <scope>NUCLEOTIDE SEQUENCE</scope>
    <source>
        <strain evidence="14">CCMP2712</strain>
    </source>
</reference>
<accession>L1IKX8</accession>
<dbReference type="CDD" id="cd14136">
    <property type="entry name" value="STKc_SRPK"/>
    <property type="match status" value="1"/>
</dbReference>
<comment type="catalytic activity">
    <reaction evidence="8">
        <text>L-seryl-[protein] + ATP = O-phospho-L-seryl-[protein] + ADP + H(+)</text>
        <dbReference type="Rhea" id="RHEA:17989"/>
        <dbReference type="Rhea" id="RHEA-COMP:9863"/>
        <dbReference type="Rhea" id="RHEA-COMP:11604"/>
        <dbReference type="ChEBI" id="CHEBI:15378"/>
        <dbReference type="ChEBI" id="CHEBI:29999"/>
        <dbReference type="ChEBI" id="CHEBI:30616"/>
        <dbReference type="ChEBI" id="CHEBI:83421"/>
        <dbReference type="ChEBI" id="CHEBI:456216"/>
        <dbReference type="EC" id="2.7.11.1"/>
    </reaction>
</comment>
<dbReference type="PROSITE" id="PS00107">
    <property type="entry name" value="PROTEIN_KINASE_ATP"/>
    <property type="match status" value="1"/>
</dbReference>
<dbReference type="FunFam" id="3.30.200.20:FF:000770">
    <property type="entry name" value="SRSF protein kinase 2"/>
    <property type="match status" value="1"/>
</dbReference>
<feature type="compositionally biased region" description="Polar residues" evidence="10">
    <location>
        <begin position="17"/>
        <end position="32"/>
    </location>
</feature>
<dbReference type="OMA" id="HEGQRPP"/>
<dbReference type="SMART" id="SM00220">
    <property type="entry name" value="S_TKc"/>
    <property type="match status" value="1"/>
</dbReference>
<evidence type="ECO:0000256" key="2">
    <source>
        <dbReference type="ARBA" id="ARBA00022527"/>
    </source>
</evidence>
<keyword evidence="3" id="KW-0808">Transferase</keyword>
<feature type="domain" description="Protein kinase" evidence="11">
    <location>
        <begin position="150"/>
        <end position="571"/>
    </location>
</feature>
<sequence length="669" mass="72703">MSKDNPAASTDEARGEASSNTSSLTADPSSANDGGEEGSSKLSRSDTELESSMVKAADSEENARAEGLTSGLDALSINEDDPSNPAEQQAECIDGIVNSNQDDSDTNDVDNSSESEDTQDFDEDEDEGKSGYKKGGYHPVRVGEVYNNNIVVIRKLGWGHFSTVWCAWDRKRKVQVALKVQKSASHYTEAALDEIRFLNKVTKTPGAGSDHVVQLYDSFKHTGPNGTHMCMLFEPMGPNLLALIKHYNYRGIPMDMVKSITRQVLMGLDFLHSKCSIIHTDLKPENVLLCPVDGEFSDDLEEEAKECVAKAAADVPLTKNQKKRLREKKKKAAKAAAAAAAAASVAGENDNAASTGDDDASERKEATNEEIAGDAQDQDEEGKGNVRAPRKERNYPPGLGALFQTGPNIGAKVVDLGNACYTYKHFTEDIQTRQYRAPEVIIGAKYDTSADMWSLACMVFELVTGDLLFDPHEGDGYDRDEDHLAQMQELLGRMPKVIALGGKFSLELFNRKGELRNIRKLKFWDLTSVLVDKYRMHADEARALTDFLIPMLEFDTSKRATAAKMLTHEWLQIGGAQADGPSVSSEEQREEVVDAGGDAGNVEEEAQGIRENAAVPGGGESDPLEVRRPPIPAAPDDAECAGNGLESLREVLGEEPEASQDAKVFCGTS</sequence>
<evidence type="ECO:0000256" key="4">
    <source>
        <dbReference type="ARBA" id="ARBA00022741"/>
    </source>
</evidence>
<evidence type="ECO:0000256" key="5">
    <source>
        <dbReference type="ARBA" id="ARBA00022777"/>
    </source>
</evidence>
<gene>
    <name evidence="12" type="ORF">GUITHDRAFT_117229</name>
</gene>
<feature type="region of interest" description="Disordered" evidence="10">
    <location>
        <begin position="344"/>
        <end position="399"/>
    </location>
</feature>
<dbReference type="GO" id="GO:0000245">
    <property type="term" value="P:spliceosomal complex assembly"/>
    <property type="evidence" value="ECO:0007669"/>
    <property type="project" value="TreeGrafter"/>
</dbReference>
<feature type="compositionally biased region" description="Acidic residues" evidence="10">
    <location>
        <begin position="102"/>
        <end position="127"/>
    </location>
</feature>
<dbReference type="PaxDb" id="55529-EKX36574"/>
<dbReference type="SUPFAM" id="SSF56112">
    <property type="entry name" value="Protein kinase-like (PK-like)"/>
    <property type="match status" value="1"/>
</dbReference>
<proteinExistence type="predicted"/>
<dbReference type="InterPro" id="IPR011009">
    <property type="entry name" value="Kinase-like_dom_sf"/>
</dbReference>
<dbReference type="AlphaFoldDB" id="L1IKX8"/>
<dbReference type="Gene3D" id="1.10.510.10">
    <property type="entry name" value="Transferase(Phosphotransferase) domain 1"/>
    <property type="match status" value="1"/>
</dbReference>
<dbReference type="EMBL" id="JH993071">
    <property type="protein sequence ID" value="EKX36574.1"/>
    <property type="molecule type" value="Genomic_DNA"/>
</dbReference>
<dbReference type="OrthoDB" id="2649at2759"/>
<dbReference type="eggNOG" id="KOG1290">
    <property type="taxonomic scope" value="Eukaryota"/>
</dbReference>
<evidence type="ECO:0000313" key="12">
    <source>
        <dbReference type="EMBL" id="EKX36574.1"/>
    </source>
</evidence>
<dbReference type="PANTHER" id="PTHR47634:SF9">
    <property type="entry name" value="PROTEIN KINASE DOMAIN-CONTAINING PROTEIN-RELATED"/>
    <property type="match status" value="1"/>
</dbReference>
<dbReference type="Proteomes" id="UP000011087">
    <property type="component" value="Unassembled WGS sequence"/>
</dbReference>
<protein>
    <recommendedName>
        <fullName evidence="1">non-specific serine/threonine protein kinase</fullName>
        <ecNumber evidence="1">2.7.11.1</ecNumber>
    </recommendedName>
</protein>
<keyword evidence="5" id="KW-0418">Kinase</keyword>
<dbReference type="InterPro" id="IPR051334">
    <property type="entry name" value="SRPK"/>
</dbReference>
<feature type="binding site" evidence="9">
    <location>
        <position position="179"/>
    </location>
    <ligand>
        <name>ATP</name>
        <dbReference type="ChEBI" id="CHEBI:30616"/>
    </ligand>
</feature>
<keyword evidence="14" id="KW-1185">Reference proteome</keyword>
<dbReference type="RefSeq" id="XP_005823554.1">
    <property type="nucleotide sequence ID" value="XM_005823497.1"/>
</dbReference>
<comment type="catalytic activity">
    <reaction evidence="7">
        <text>L-threonyl-[protein] + ATP = O-phospho-L-threonyl-[protein] + ADP + H(+)</text>
        <dbReference type="Rhea" id="RHEA:46608"/>
        <dbReference type="Rhea" id="RHEA-COMP:11060"/>
        <dbReference type="Rhea" id="RHEA-COMP:11605"/>
        <dbReference type="ChEBI" id="CHEBI:15378"/>
        <dbReference type="ChEBI" id="CHEBI:30013"/>
        <dbReference type="ChEBI" id="CHEBI:30616"/>
        <dbReference type="ChEBI" id="CHEBI:61977"/>
        <dbReference type="ChEBI" id="CHEBI:456216"/>
        <dbReference type="EC" id="2.7.11.1"/>
    </reaction>
</comment>
<dbReference type="GO" id="GO:0005524">
    <property type="term" value="F:ATP binding"/>
    <property type="evidence" value="ECO:0007669"/>
    <property type="project" value="UniProtKB-UniRule"/>
</dbReference>
<dbReference type="GeneID" id="17293332"/>
<evidence type="ECO:0000313" key="14">
    <source>
        <dbReference type="Proteomes" id="UP000011087"/>
    </source>
</evidence>
<reference evidence="12 14" key="1">
    <citation type="journal article" date="2012" name="Nature">
        <title>Algal genomes reveal evolutionary mosaicism and the fate of nucleomorphs.</title>
        <authorList>
            <consortium name="DOE Joint Genome Institute"/>
            <person name="Curtis B.A."/>
            <person name="Tanifuji G."/>
            <person name="Burki F."/>
            <person name="Gruber A."/>
            <person name="Irimia M."/>
            <person name="Maruyama S."/>
            <person name="Arias M.C."/>
            <person name="Ball S.G."/>
            <person name="Gile G.H."/>
            <person name="Hirakawa Y."/>
            <person name="Hopkins J.F."/>
            <person name="Kuo A."/>
            <person name="Rensing S.A."/>
            <person name="Schmutz J."/>
            <person name="Symeonidi A."/>
            <person name="Elias M."/>
            <person name="Eveleigh R.J."/>
            <person name="Herman E.K."/>
            <person name="Klute M.J."/>
            <person name="Nakayama T."/>
            <person name="Obornik M."/>
            <person name="Reyes-Prieto A."/>
            <person name="Armbrust E.V."/>
            <person name="Aves S.J."/>
            <person name="Beiko R.G."/>
            <person name="Coutinho P."/>
            <person name="Dacks J.B."/>
            <person name="Durnford D.G."/>
            <person name="Fast N.M."/>
            <person name="Green B.R."/>
            <person name="Grisdale C.J."/>
            <person name="Hempel F."/>
            <person name="Henrissat B."/>
            <person name="Hoppner M.P."/>
            <person name="Ishida K."/>
            <person name="Kim E."/>
            <person name="Koreny L."/>
            <person name="Kroth P.G."/>
            <person name="Liu Y."/>
            <person name="Malik S.B."/>
            <person name="Maier U.G."/>
            <person name="McRose D."/>
            <person name="Mock T."/>
            <person name="Neilson J.A."/>
            <person name="Onodera N.T."/>
            <person name="Poole A.M."/>
            <person name="Pritham E.J."/>
            <person name="Richards T.A."/>
            <person name="Rocap G."/>
            <person name="Roy S.W."/>
            <person name="Sarai C."/>
            <person name="Schaack S."/>
            <person name="Shirato S."/>
            <person name="Slamovits C.H."/>
            <person name="Spencer D.F."/>
            <person name="Suzuki S."/>
            <person name="Worden A.Z."/>
            <person name="Zauner S."/>
            <person name="Barry K."/>
            <person name="Bell C."/>
            <person name="Bharti A.K."/>
            <person name="Crow J.A."/>
            <person name="Grimwood J."/>
            <person name="Kramer R."/>
            <person name="Lindquist E."/>
            <person name="Lucas S."/>
            <person name="Salamov A."/>
            <person name="McFadden G.I."/>
            <person name="Lane C.E."/>
            <person name="Keeling P.J."/>
            <person name="Gray M.W."/>
            <person name="Grigoriev I.V."/>
            <person name="Archibald J.M."/>
        </authorList>
    </citation>
    <scope>NUCLEOTIDE SEQUENCE</scope>
    <source>
        <strain evidence="12 14">CCMP2712</strain>
    </source>
</reference>
<keyword evidence="2" id="KW-0723">Serine/threonine-protein kinase</keyword>
<evidence type="ECO:0000313" key="13">
    <source>
        <dbReference type="EnsemblProtists" id="EKX36574"/>
    </source>
</evidence>
<dbReference type="Pfam" id="PF00069">
    <property type="entry name" value="Pkinase"/>
    <property type="match status" value="2"/>
</dbReference>
<dbReference type="KEGG" id="gtt:GUITHDRAFT_117229"/>
<dbReference type="EC" id="2.7.11.1" evidence="1"/>
<keyword evidence="4 9" id="KW-0547">Nucleotide-binding</keyword>
<evidence type="ECO:0000256" key="8">
    <source>
        <dbReference type="ARBA" id="ARBA00048679"/>
    </source>
</evidence>
<dbReference type="GO" id="GO:0050684">
    <property type="term" value="P:regulation of mRNA processing"/>
    <property type="evidence" value="ECO:0007669"/>
    <property type="project" value="TreeGrafter"/>
</dbReference>
<dbReference type="Gene3D" id="3.30.200.20">
    <property type="entry name" value="Phosphorylase Kinase, domain 1"/>
    <property type="match status" value="1"/>
</dbReference>
<organism evidence="12">
    <name type="scientific">Guillardia theta (strain CCMP2712)</name>
    <name type="common">Cryptophyte</name>
    <dbReference type="NCBI Taxonomy" id="905079"/>
    <lineage>
        <taxon>Eukaryota</taxon>
        <taxon>Cryptophyceae</taxon>
        <taxon>Pyrenomonadales</taxon>
        <taxon>Geminigeraceae</taxon>
        <taxon>Guillardia</taxon>
    </lineage>
</organism>
<feature type="region of interest" description="Disordered" evidence="10">
    <location>
        <begin position="1"/>
        <end position="137"/>
    </location>
</feature>
<dbReference type="InterPro" id="IPR000719">
    <property type="entry name" value="Prot_kinase_dom"/>
</dbReference>
<dbReference type="STRING" id="905079.L1IKX8"/>
<dbReference type="PROSITE" id="PS50011">
    <property type="entry name" value="PROTEIN_KINASE_DOM"/>
    <property type="match status" value="1"/>
</dbReference>
<feature type="compositionally biased region" description="Basic and acidic residues" evidence="10">
    <location>
        <begin position="381"/>
        <end position="394"/>
    </location>
</feature>
<dbReference type="InterPro" id="IPR017441">
    <property type="entry name" value="Protein_kinase_ATP_BS"/>
</dbReference>
<evidence type="ECO:0000256" key="3">
    <source>
        <dbReference type="ARBA" id="ARBA00022679"/>
    </source>
</evidence>
<dbReference type="EnsemblProtists" id="EKX36574">
    <property type="protein sequence ID" value="EKX36574"/>
    <property type="gene ID" value="GUITHDRAFT_117229"/>
</dbReference>
<reference evidence="13" key="3">
    <citation type="submission" date="2015-06" db="UniProtKB">
        <authorList>
            <consortium name="EnsemblProtists"/>
        </authorList>
    </citation>
    <scope>IDENTIFICATION</scope>
</reference>
<dbReference type="PANTHER" id="PTHR47634">
    <property type="entry name" value="PROTEIN KINASE DOMAIN-CONTAINING PROTEIN-RELATED"/>
    <property type="match status" value="1"/>
</dbReference>
<dbReference type="PROSITE" id="PS00108">
    <property type="entry name" value="PROTEIN_KINASE_ST"/>
    <property type="match status" value="1"/>
</dbReference>
<feature type="region of interest" description="Disordered" evidence="10">
    <location>
        <begin position="606"/>
        <end position="641"/>
    </location>
</feature>
<dbReference type="GO" id="GO:0004674">
    <property type="term" value="F:protein serine/threonine kinase activity"/>
    <property type="evidence" value="ECO:0007669"/>
    <property type="project" value="UniProtKB-KW"/>
</dbReference>
<evidence type="ECO:0000259" key="11">
    <source>
        <dbReference type="PROSITE" id="PS50011"/>
    </source>
</evidence>
<evidence type="ECO:0000256" key="9">
    <source>
        <dbReference type="PROSITE-ProRule" id="PRU10141"/>
    </source>
</evidence>
<dbReference type="FunFam" id="1.10.510.10:FF:000339">
    <property type="entry name" value="Serine/threonine-protein kinase SRPK-like protein"/>
    <property type="match status" value="1"/>
</dbReference>
<dbReference type="HOGENOM" id="CLU_000288_81_13_1"/>
<dbReference type="InterPro" id="IPR008271">
    <property type="entry name" value="Ser/Thr_kinase_AS"/>
</dbReference>